<dbReference type="GO" id="GO:0016279">
    <property type="term" value="F:protein-lysine N-methyltransferase activity"/>
    <property type="evidence" value="ECO:0007669"/>
    <property type="project" value="TreeGrafter"/>
</dbReference>
<dbReference type="PIRSF" id="PIRSF000401">
    <property type="entry name" value="RPL11_MTase"/>
    <property type="match status" value="1"/>
</dbReference>
<evidence type="ECO:0000256" key="6">
    <source>
        <dbReference type="HAMAP-Rule" id="MF_00735"/>
    </source>
</evidence>
<dbReference type="CDD" id="cd02440">
    <property type="entry name" value="AdoMet_MTases"/>
    <property type="match status" value="1"/>
</dbReference>
<comment type="subcellular location">
    <subcellularLocation>
        <location evidence="6">Cytoplasm</location>
    </subcellularLocation>
</comment>
<keyword evidence="8" id="KW-1185">Reference proteome</keyword>
<dbReference type="KEGG" id="cbx:Cenrod_1132"/>
<dbReference type="STRING" id="946483.Cenrod_1132"/>
<dbReference type="EMBL" id="CP004885">
    <property type="protein sequence ID" value="AGX87225.1"/>
    <property type="molecule type" value="Genomic_DNA"/>
</dbReference>
<evidence type="ECO:0000256" key="2">
    <source>
        <dbReference type="ARBA" id="ARBA00022490"/>
    </source>
</evidence>
<dbReference type="HAMAP" id="MF_00735">
    <property type="entry name" value="Methyltr_PrmA"/>
    <property type="match status" value="1"/>
</dbReference>
<dbReference type="NCBIfam" id="TIGR00406">
    <property type="entry name" value="prmA"/>
    <property type="match status" value="1"/>
</dbReference>
<gene>
    <name evidence="6 7" type="primary">prmA</name>
    <name evidence="7" type="ORF">Cenrod_1132</name>
</gene>
<keyword evidence="2 6" id="KW-0963">Cytoplasm</keyword>
<reference evidence="7 8" key="1">
    <citation type="journal article" date="2013" name="Genome Biol.">
        <title>Genomic analysis reveals key aspects of prokaryotic symbiosis in the phototrophic consortium "Chlorochromatium aggregatum".</title>
        <authorList>
            <person name="Liu Z."/>
            <person name="Muller J."/>
            <person name="Li T."/>
            <person name="Alvey R.M."/>
            <person name="Vogl K."/>
            <person name="Frigaard N.U."/>
            <person name="Rockwell N.C."/>
            <person name="Boyd E.S."/>
            <person name="Tomsho L.P."/>
            <person name="Schuster S.C."/>
            <person name="Henke P."/>
            <person name="Rohde M."/>
            <person name="Overmann J."/>
            <person name="Bryant D.A."/>
        </authorList>
    </citation>
    <scope>NUCLEOTIDE SEQUENCE [LARGE SCALE GENOMIC DNA]</scope>
    <source>
        <strain evidence="7">CR</strain>
    </source>
</reference>
<comment type="function">
    <text evidence="6">Methylates ribosomal protein L11.</text>
</comment>
<dbReference type="eggNOG" id="COG2264">
    <property type="taxonomic scope" value="Bacteria"/>
</dbReference>
<dbReference type="Pfam" id="PF06325">
    <property type="entry name" value="PrmA"/>
    <property type="match status" value="1"/>
</dbReference>
<dbReference type="RefSeq" id="WP_022772043.1">
    <property type="nucleotide sequence ID" value="NC_022576.1"/>
</dbReference>
<feature type="binding site" evidence="6">
    <location>
        <position position="180"/>
    </location>
    <ligand>
        <name>S-adenosyl-L-methionine</name>
        <dbReference type="ChEBI" id="CHEBI:59789"/>
    </ligand>
</feature>
<dbReference type="AlphaFoldDB" id="U5N7D8"/>
<dbReference type="Proteomes" id="UP000017184">
    <property type="component" value="Chromosome"/>
</dbReference>
<comment type="catalytic activity">
    <reaction evidence="6">
        <text>L-lysyl-[protein] + 3 S-adenosyl-L-methionine = N(6),N(6),N(6)-trimethyl-L-lysyl-[protein] + 3 S-adenosyl-L-homocysteine + 3 H(+)</text>
        <dbReference type="Rhea" id="RHEA:54192"/>
        <dbReference type="Rhea" id="RHEA-COMP:9752"/>
        <dbReference type="Rhea" id="RHEA-COMP:13826"/>
        <dbReference type="ChEBI" id="CHEBI:15378"/>
        <dbReference type="ChEBI" id="CHEBI:29969"/>
        <dbReference type="ChEBI" id="CHEBI:57856"/>
        <dbReference type="ChEBI" id="CHEBI:59789"/>
        <dbReference type="ChEBI" id="CHEBI:61961"/>
    </reaction>
</comment>
<keyword evidence="4 6" id="KW-0808">Transferase</keyword>
<feature type="binding site" evidence="6">
    <location>
        <position position="157"/>
    </location>
    <ligand>
        <name>S-adenosyl-L-methionine</name>
        <dbReference type="ChEBI" id="CHEBI:59789"/>
    </ligand>
</feature>
<dbReference type="PATRIC" id="fig|946483.4.peg.1133"/>
<evidence type="ECO:0000256" key="5">
    <source>
        <dbReference type="ARBA" id="ARBA00022691"/>
    </source>
</evidence>
<dbReference type="InterPro" id="IPR029063">
    <property type="entry name" value="SAM-dependent_MTases_sf"/>
</dbReference>
<dbReference type="InterPro" id="IPR050078">
    <property type="entry name" value="Ribosomal_L11_MeTrfase_PrmA"/>
</dbReference>
<dbReference type="GO" id="GO:0005737">
    <property type="term" value="C:cytoplasm"/>
    <property type="evidence" value="ECO:0007669"/>
    <property type="project" value="UniProtKB-SubCell"/>
</dbReference>
<keyword evidence="7" id="KW-0689">Ribosomal protein</keyword>
<keyword evidence="3 6" id="KW-0489">Methyltransferase</keyword>
<evidence type="ECO:0000256" key="1">
    <source>
        <dbReference type="ARBA" id="ARBA00009741"/>
    </source>
</evidence>
<name>U5N7D8_9BURK</name>
<dbReference type="PANTHER" id="PTHR43648:SF1">
    <property type="entry name" value="ELECTRON TRANSFER FLAVOPROTEIN BETA SUBUNIT LYSINE METHYLTRANSFERASE"/>
    <property type="match status" value="1"/>
</dbReference>
<keyword evidence="5 6" id="KW-0949">S-adenosyl-L-methionine</keyword>
<organism evidence="7 8">
    <name type="scientific">Candidatus Symbiobacter mobilis CR</name>
    <dbReference type="NCBI Taxonomy" id="946483"/>
    <lineage>
        <taxon>Bacteria</taxon>
        <taxon>Pseudomonadati</taxon>
        <taxon>Pseudomonadota</taxon>
        <taxon>Betaproteobacteria</taxon>
        <taxon>Burkholderiales</taxon>
        <taxon>Comamonadaceae</taxon>
    </lineage>
</organism>
<keyword evidence="7" id="KW-0687">Ribonucleoprotein</keyword>
<accession>U5N7D8</accession>
<comment type="similarity">
    <text evidence="1 6">Belongs to the methyltransferase superfamily. PrmA family.</text>
</comment>
<dbReference type="HOGENOM" id="CLU_049382_4_1_4"/>
<feature type="binding site" evidence="6">
    <location>
        <position position="240"/>
    </location>
    <ligand>
        <name>S-adenosyl-L-methionine</name>
        <dbReference type="ChEBI" id="CHEBI:59789"/>
    </ligand>
</feature>
<dbReference type="Gene3D" id="3.40.50.150">
    <property type="entry name" value="Vaccinia Virus protein VP39"/>
    <property type="match status" value="1"/>
</dbReference>
<evidence type="ECO:0000256" key="3">
    <source>
        <dbReference type="ARBA" id="ARBA00022603"/>
    </source>
</evidence>
<dbReference type="PANTHER" id="PTHR43648">
    <property type="entry name" value="ELECTRON TRANSFER FLAVOPROTEIN BETA SUBUNIT LYSINE METHYLTRANSFERASE"/>
    <property type="match status" value="1"/>
</dbReference>
<feature type="binding site" evidence="6">
    <location>
        <position position="202"/>
    </location>
    <ligand>
        <name>S-adenosyl-L-methionine</name>
        <dbReference type="ChEBI" id="CHEBI:59789"/>
    </ligand>
</feature>
<dbReference type="InterPro" id="IPR004498">
    <property type="entry name" value="Ribosomal_PrmA_MeTrfase"/>
</dbReference>
<dbReference type="OrthoDB" id="9785995at2"/>
<sequence>MVELRLICPAAFVEEVCSVLEEHGASSTSVEDADADTLDEQAVFGEPGMAEQAWQRSRIGALFVDREEAERALQGLHHLGNARQPREGGMPDGVDIVGIEPVPDVDWVRWTQSQFAPVPITPGFWIVPSWHEPPASARTVLRLDPGLAFGSGTHPSTRMCLRWIANWQDRVRGRRVLDYGCGSGILGMAAGLWGAGEVCAVDIDPAALDATRANASANGIALNCGLPDVAHGVYDVVLANILATPLVALAGRLQALLGSEGWLVLAGVLASQVEMLHAAYAPFCTLTLSDQEEDWVLLTGQAVTKSAYTASLR</sequence>
<evidence type="ECO:0000313" key="8">
    <source>
        <dbReference type="Proteomes" id="UP000017184"/>
    </source>
</evidence>
<dbReference type="GO" id="GO:0005840">
    <property type="term" value="C:ribosome"/>
    <property type="evidence" value="ECO:0007669"/>
    <property type="project" value="UniProtKB-KW"/>
</dbReference>
<protein>
    <recommendedName>
        <fullName evidence="6">Ribosomal protein L11 methyltransferase</fullName>
        <shortName evidence="6">L11 Mtase</shortName>
        <ecNumber evidence="6">2.1.1.-</ecNumber>
    </recommendedName>
</protein>
<evidence type="ECO:0000313" key="7">
    <source>
        <dbReference type="EMBL" id="AGX87225.1"/>
    </source>
</evidence>
<dbReference type="SUPFAM" id="SSF53335">
    <property type="entry name" value="S-adenosyl-L-methionine-dependent methyltransferases"/>
    <property type="match status" value="1"/>
</dbReference>
<dbReference type="EC" id="2.1.1.-" evidence="6"/>
<proteinExistence type="inferred from homology"/>
<dbReference type="GO" id="GO:0032259">
    <property type="term" value="P:methylation"/>
    <property type="evidence" value="ECO:0007669"/>
    <property type="project" value="UniProtKB-KW"/>
</dbReference>
<evidence type="ECO:0000256" key="4">
    <source>
        <dbReference type="ARBA" id="ARBA00022679"/>
    </source>
</evidence>